<gene>
    <name evidence="4" type="ORF">HETIRDRAFT_37309</name>
</gene>
<evidence type="ECO:0000259" key="2">
    <source>
        <dbReference type="PROSITE" id="PS50821"/>
    </source>
</evidence>
<dbReference type="CDD" id="cd02846">
    <property type="entry name" value="PAZ_argonaute_like"/>
    <property type="match status" value="1"/>
</dbReference>
<keyword evidence="5" id="KW-1185">Reference proteome</keyword>
<dbReference type="Pfam" id="PF16486">
    <property type="entry name" value="ArgoN"/>
    <property type="match status" value="1"/>
</dbReference>
<dbReference type="InterPro" id="IPR012337">
    <property type="entry name" value="RNaseH-like_sf"/>
</dbReference>
<dbReference type="InterPro" id="IPR045246">
    <property type="entry name" value="Piwi_ago-like"/>
</dbReference>
<dbReference type="eggNOG" id="KOG1041">
    <property type="taxonomic scope" value="Eukaryota"/>
</dbReference>
<proteinExistence type="inferred from homology"/>
<dbReference type="SUPFAM" id="SSF101690">
    <property type="entry name" value="PAZ domain"/>
    <property type="match status" value="1"/>
</dbReference>
<feature type="domain" description="PAZ" evidence="2">
    <location>
        <begin position="173"/>
        <end position="272"/>
    </location>
</feature>
<dbReference type="InterPro" id="IPR032472">
    <property type="entry name" value="ArgoL2"/>
</dbReference>
<evidence type="ECO:0000313" key="5">
    <source>
        <dbReference type="Proteomes" id="UP000030671"/>
    </source>
</evidence>
<dbReference type="HOGENOM" id="CLU_004544_4_1_1"/>
<dbReference type="InterPro" id="IPR003100">
    <property type="entry name" value="PAZ_dom"/>
</dbReference>
<sequence>MKRRILQLAEATPQWAQLGLRGRVAHDHAAKLISAAQLPQPLTIDVPFYEEEESGPPAQGGKVYTLKLKLVQTLETESLSSHLQGEANYRNHDILPVVAALNLILAAHPNRTQEGGGVMVGRNRYFFPSASPPVPLGGGLEAWRGFYSSIRPAFRSLMVNVNVCTTAFYTEGNLADAMMAFENASFGARMQVFAKGVRVRTTHLGYRKTIKTMAKVNAKQHKFKADDLGMVSVEEYFKKKYKVNLRYPNLPLVDVGGQKQNLLPPEVCIILPGQPFRGKLLDEQTASMILVAAKPPNVNAEAITNKGLTELGFRQGASSVLNTFGVSIGNEMAVVPGRILSPPGIKYGRGEPRVDERASWNLRDVKFARGGTLDRWAVLLIKDGGRDEFAGPDDPELITTMRGFAAMCRTCGMQVSQNPPAVIPVQLPRKDPKADPVRGQAIAAIRSALMSAQAKPSLVIVLLSSADKHVYSGLKHLCDVYLDVPTVCVQTQKIRKERGQVQYFANVALKVNMKLGGVNHNLDDRSMAKLRQPTTMLVGMDVTHPGPSTVKGTPSIAAVVASVDANFAQYPASMRIQESKKEASAQPSSMITELQAMMEERLQLWRDKNNKTLPQRILVYRDGVSEGQFSIVLKEEIPQMRAAFRKFDTTQPYRPKLTVVICGKRHHTRFYPTEVAHADQNGNPRPGTVVDRGVTAIYEFDFFLQAHGGLQGTTRPTHYYVVCNEMGLRADDLQGLTNAVSYTFARATKAVSLVSPAYYADLACERGRCYLHKLLQGISDSGTTSVSGSGAAAAQDEEVWREAVALWHGGVKGALKDTMFYL</sequence>
<dbReference type="AlphaFoldDB" id="W4JUZ7"/>
<dbReference type="PANTHER" id="PTHR22891">
    <property type="entry name" value="EUKARYOTIC TRANSLATION INITIATION FACTOR 2C"/>
    <property type="match status" value="1"/>
</dbReference>
<dbReference type="PROSITE" id="PS50821">
    <property type="entry name" value="PAZ"/>
    <property type="match status" value="1"/>
</dbReference>
<dbReference type="Gene3D" id="2.170.260.10">
    <property type="entry name" value="paz domain"/>
    <property type="match status" value="1"/>
</dbReference>
<dbReference type="SMART" id="SM00950">
    <property type="entry name" value="Piwi"/>
    <property type="match status" value="1"/>
</dbReference>
<dbReference type="Pfam" id="PF02170">
    <property type="entry name" value="PAZ"/>
    <property type="match status" value="1"/>
</dbReference>
<dbReference type="SUPFAM" id="SSF53098">
    <property type="entry name" value="Ribonuclease H-like"/>
    <property type="match status" value="1"/>
</dbReference>
<dbReference type="InParanoid" id="W4JUZ7"/>
<dbReference type="STRING" id="747525.W4JUZ7"/>
<dbReference type="SMART" id="SM00949">
    <property type="entry name" value="PAZ"/>
    <property type="match status" value="1"/>
</dbReference>
<evidence type="ECO:0000259" key="3">
    <source>
        <dbReference type="PROSITE" id="PS50822"/>
    </source>
</evidence>
<dbReference type="InterPro" id="IPR036085">
    <property type="entry name" value="PAZ_dom_sf"/>
</dbReference>
<dbReference type="GeneID" id="20671852"/>
<accession>W4JUZ7</accession>
<comment type="similarity">
    <text evidence="1">Belongs to the argonaute family.</text>
</comment>
<feature type="domain" description="Piwi" evidence="3">
    <location>
        <begin position="458"/>
        <end position="772"/>
    </location>
</feature>
<dbReference type="GO" id="GO:0003723">
    <property type="term" value="F:RNA binding"/>
    <property type="evidence" value="ECO:0007669"/>
    <property type="project" value="InterPro"/>
</dbReference>
<dbReference type="Gene3D" id="3.40.50.2300">
    <property type="match status" value="1"/>
</dbReference>
<name>W4JUZ7_HETIT</name>
<dbReference type="PROSITE" id="PS50822">
    <property type="entry name" value="PIWI"/>
    <property type="match status" value="1"/>
</dbReference>
<evidence type="ECO:0000256" key="1">
    <source>
        <dbReference type="RuleBase" id="RU361178"/>
    </source>
</evidence>
<dbReference type="Pfam" id="PF16488">
    <property type="entry name" value="ArgoL2"/>
    <property type="match status" value="1"/>
</dbReference>
<dbReference type="CDD" id="cd04657">
    <property type="entry name" value="Piwi_ago-like"/>
    <property type="match status" value="1"/>
</dbReference>
<dbReference type="SMART" id="SM01163">
    <property type="entry name" value="DUF1785"/>
    <property type="match status" value="1"/>
</dbReference>
<dbReference type="KEGG" id="hir:HETIRDRAFT_37309"/>
<dbReference type="OrthoDB" id="10252740at2759"/>
<dbReference type="Pfam" id="PF02171">
    <property type="entry name" value="Piwi"/>
    <property type="match status" value="1"/>
</dbReference>
<dbReference type="Gene3D" id="3.30.420.10">
    <property type="entry name" value="Ribonuclease H-like superfamily/Ribonuclease H"/>
    <property type="match status" value="1"/>
</dbReference>
<organism evidence="4 5">
    <name type="scientific">Heterobasidion irregulare (strain TC 32-1)</name>
    <dbReference type="NCBI Taxonomy" id="747525"/>
    <lineage>
        <taxon>Eukaryota</taxon>
        <taxon>Fungi</taxon>
        <taxon>Dikarya</taxon>
        <taxon>Basidiomycota</taxon>
        <taxon>Agaricomycotina</taxon>
        <taxon>Agaricomycetes</taxon>
        <taxon>Russulales</taxon>
        <taxon>Bondarzewiaceae</taxon>
        <taxon>Heterobasidion</taxon>
        <taxon>Heterobasidion annosum species complex</taxon>
    </lineage>
</organism>
<evidence type="ECO:0008006" key="6">
    <source>
        <dbReference type="Google" id="ProtNLM"/>
    </source>
</evidence>
<reference evidence="4 5" key="1">
    <citation type="journal article" date="2012" name="New Phytol.">
        <title>Insight into trade-off between wood decay and parasitism from the genome of a fungal forest pathogen.</title>
        <authorList>
            <person name="Olson A."/>
            <person name="Aerts A."/>
            <person name="Asiegbu F."/>
            <person name="Belbahri L."/>
            <person name="Bouzid O."/>
            <person name="Broberg A."/>
            <person name="Canback B."/>
            <person name="Coutinho P.M."/>
            <person name="Cullen D."/>
            <person name="Dalman K."/>
            <person name="Deflorio G."/>
            <person name="van Diepen L.T."/>
            <person name="Dunand C."/>
            <person name="Duplessis S."/>
            <person name="Durling M."/>
            <person name="Gonthier P."/>
            <person name="Grimwood J."/>
            <person name="Fossdal C.G."/>
            <person name="Hansson D."/>
            <person name="Henrissat B."/>
            <person name="Hietala A."/>
            <person name="Himmelstrand K."/>
            <person name="Hoffmeister D."/>
            <person name="Hogberg N."/>
            <person name="James T.Y."/>
            <person name="Karlsson M."/>
            <person name="Kohler A."/>
            <person name="Kues U."/>
            <person name="Lee Y.H."/>
            <person name="Lin Y.C."/>
            <person name="Lind M."/>
            <person name="Lindquist E."/>
            <person name="Lombard V."/>
            <person name="Lucas S."/>
            <person name="Lunden K."/>
            <person name="Morin E."/>
            <person name="Murat C."/>
            <person name="Park J."/>
            <person name="Raffaello T."/>
            <person name="Rouze P."/>
            <person name="Salamov A."/>
            <person name="Schmutz J."/>
            <person name="Solheim H."/>
            <person name="Stahlberg J."/>
            <person name="Velez H."/>
            <person name="de Vries R.P."/>
            <person name="Wiebenga A."/>
            <person name="Woodward S."/>
            <person name="Yakovlev I."/>
            <person name="Garbelotto M."/>
            <person name="Martin F."/>
            <person name="Grigoriev I.V."/>
            <person name="Stenlid J."/>
        </authorList>
    </citation>
    <scope>NUCLEOTIDE SEQUENCE [LARGE SCALE GENOMIC DNA]</scope>
    <source>
        <strain evidence="4 5">TC 32-1</strain>
    </source>
</reference>
<dbReference type="InterPro" id="IPR032474">
    <property type="entry name" value="Argonaute_N"/>
</dbReference>
<dbReference type="InterPro" id="IPR014811">
    <property type="entry name" value="ArgoL1"/>
</dbReference>
<dbReference type="Proteomes" id="UP000030671">
    <property type="component" value="Unassembled WGS sequence"/>
</dbReference>
<dbReference type="Pfam" id="PF08699">
    <property type="entry name" value="ArgoL1"/>
    <property type="match status" value="1"/>
</dbReference>
<dbReference type="InterPro" id="IPR036397">
    <property type="entry name" value="RNaseH_sf"/>
</dbReference>
<dbReference type="EMBL" id="KI925463">
    <property type="protein sequence ID" value="ETW77284.1"/>
    <property type="molecule type" value="Genomic_DNA"/>
</dbReference>
<dbReference type="InterPro" id="IPR003165">
    <property type="entry name" value="Piwi"/>
</dbReference>
<protein>
    <recommendedName>
        <fullName evidence="6">Piwi domain-containing protein</fullName>
    </recommendedName>
</protein>
<evidence type="ECO:0000313" key="4">
    <source>
        <dbReference type="EMBL" id="ETW77284.1"/>
    </source>
</evidence>
<dbReference type="RefSeq" id="XP_009550474.1">
    <property type="nucleotide sequence ID" value="XM_009552179.1"/>
</dbReference>